<dbReference type="AlphaFoldDB" id="A0A225V992"/>
<comment type="caution">
    <text evidence="1">The sequence shown here is derived from an EMBL/GenBank/DDBJ whole genome shotgun (WGS) entry which is preliminary data.</text>
</comment>
<gene>
    <name evidence="1" type="ORF">PHMEG_00026659</name>
</gene>
<evidence type="ECO:0000313" key="1">
    <source>
        <dbReference type="EMBL" id="OWZ01882.1"/>
    </source>
</evidence>
<evidence type="ECO:0000313" key="2">
    <source>
        <dbReference type="Proteomes" id="UP000198211"/>
    </source>
</evidence>
<dbReference type="GO" id="GO:0008233">
    <property type="term" value="F:peptidase activity"/>
    <property type="evidence" value="ECO:0007669"/>
    <property type="project" value="UniProtKB-KW"/>
</dbReference>
<dbReference type="GO" id="GO:0006508">
    <property type="term" value="P:proteolysis"/>
    <property type="evidence" value="ECO:0007669"/>
    <property type="project" value="UniProtKB-KW"/>
</dbReference>
<dbReference type="EMBL" id="NBNE01006551">
    <property type="protein sequence ID" value="OWZ01882.1"/>
    <property type="molecule type" value="Genomic_DNA"/>
</dbReference>
<keyword evidence="2" id="KW-1185">Reference proteome</keyword>
<keyword evidence="1" id="KW-0378">Hydrolase</keyword>
<organism evidence="1 2">
    <name type="scientific">Phytophthora megakarya</name>
    <dbReference type="NCBI Taxonomy" id="4795"/>
    <lineage>
        <taxon>Eukaryota</taxon>
        <taxon>Sar</taxon>
        <taxon>Stramenopiles</taxon>
        <taxon>Oomycota</taxon>
        <taxon>Peronosporomycetes</taxon>
        <taxon>Peronosporales</taxon>
        <taxon>Peronosporaceae</taxon>
        <taxon>Phytophthora</taxon>
    </lineage>
</organism>
<protein>
    <submittedName>
        <fullName evidence="1">Eukaryotic/viral aspartic protease</fullName>
    </submittedName>
</protein>
<reference evidence="2" key="1">
    <citation type="submission" date="2017-03" db="EMBL/GenBank/DDBJ databases">
        <title>Phytopthora megakarya and P. palmivora, two closely related causual agents of cacao black pod achieved similar genome size and gene model numbers by different mechanisms.</title>
        <authorList>
            <person name="Ali S."/>
            <person name="Shao J."/>
            <person name="Larry D.J."/>
            <person name="Kronmiller B."/>
            <person name="Shen D."/>
            <person name="Strem M.D."/>
            <person name="Melnick R.L."/>
            <person name="Guiltinan M.J."/>
            <person name="Tyler B.M."/>
            <person name="Meinhardt L.W."/>
            <person name="Bailey B.A."/>
        </authorList>
    </citation>
    <scope>NUCLEOTIDE SEQUENCE [LARGE SCALE GENOMIC DNA]</scope>
    <source>
        <strain evidence="2">zdho120</strain>
    </source>
</reference>
<accession>A0A225V992</accession>
<keyword evidence="1" id="KW-0645">Protease</keyword>
<sequence length="191" mass="22411">MVEAACRATHVSYRVFGILVKFDSYRQSQAYPGFERHKPDIHILKERWDLEAYQALVYVPEPIYVRDLNSGTLAGIKDYVDFMRINAKTWWVILHWLTISFLVRDAADEDSSRDLYEERRKDVKRLRARLVYGRFLFLDDLDVEDPIRTQWAAPHTDNDILATVPAFMHPLLMMPERRSRNVIPLSAASRA</sequence>
<name>A0A225V992_9STRA</name>
<proteinExistence type="predicted"/>
<dbReference type="Proteomes" id="UP000198211">
    <property type="component" value="Unassembled WGS sequence"/>
</dbReference>